<dbReference type="PANTHER" id="PTHR43133">
    <property type="entry name" value="RNA POLYMERASE ECF-TYPE SIGMA FACTO"/>
    <property type="match status" value="1"/>
</dbReference>
<proteinExistence type="inferred from homology"/>
<reference evidence="9 10" key="1">
    <citation type="submission" date="2021-11" db="EMBL/GenBank/DDBJ databases">
        <title>Draft genome sequence of Paenibacillus profundus YoMME, a new Gram-positive bacteria with exoelectrogenic properties.</title>
        <authorList>
            <person name="Hubenova Y."/>
            <person name="Hubenova E."/>
            <person name="Manasiev Y."/>
            <person name="Peykov S."/>
            <person name="Mitov M."/>
        </authorList>
    </citation>
    <scope>NUCLEOTIDE SEQUENCE [LARGE SCALE GENOMIC DNA]</scope>
    <source>
        <strain evidence="9 10">YoMME</strain>
    </source>
</reference>
<evidence type="ECO:0000256" key="4">
    <source>
        <dbReference type="ARBA" id="ARBA00023125"/>
    </source>
</evidence>
<dbReference type="Gene3D" id="1.10.10.10">
    <property type="entry name" value="Winged helix-like DNA-binding domain superfamily/Winged helix DNA-binding domain"/>
    <property type="match status" value="1"/>
</dbReference>
<organism evidence="9 10">
    <name type="scientific">Paenibacillus profundus</name>
    <dbReference type="NCBI Taxonomy" id="1173085"/>
    <lineage>
        <taxon>Bacteria</taxon>
        <taxon>Bacillati</taxon>
        <taxon>Bacillota</taxon>
        <taxon>Bacilli</taxon>
        <taxon>Bacillales</taxon>
        <taxon>Paenibacillaceae</taxon>
        <taxon>Paenibacillus</taxon>
    </lineage>
</organism>
<dbReference type="InterPro" id="IPR039425">
    <property type="entry name" value="RNA_pol_sigma-70-like"/>
</dbReference>
<dbReference type="Pfam" id="PF08281">
    <property type="entry name" value="Sigma70_r4_2"/>
    <property type="match status" value="1"/>
</dbReference>
<dbReference type="NCBIfam" id="TIGR02937">
    <property type="entry name" value="sigma70-ECF"/>
    <property type="match status" value="1"/>
</dbReference>
<dbReference type="InterPro" id="IPR014284">
    <property type="entry name" value="RNA_pol_sigma-70_dom"/>
</dbReference>
<dbReference type="SUPFAM" id="SSF88946">
    <property type="entry name" value="Sigma2 domain of RNA polymerase sigma factors"/>
    <property type="match status" value="1"/>
</dbReference>
<name>A0ABS8YIH2_9BACL</name>
<dbReference type="PANTHER" id="PTHR43133:SF60">
    <property type="entry name" value="RNA POLYMERASE SIGMA FACTOR SIGV"/>
    <property type="match status" value="1"/>
</dbReference>
<evidence type="ECO:0000256" key="6">
    <source>
        <dbReference type="RuleBase" id="RU000716"/>
    </source>
</evidence>
<gene>
    <name evidence="9" type="primary">sigY</name>
    <name evidence="9" type="ORF">LQV63_20715</name>
</gene>
<dbReference type="InterPro" id="IPR000838">
    <property type="entry name" value="RNA_pol_sigma70_ECF_CS"/>
</dbReference>
<evidence type="ECO:0000313" key="9">
    <source>
        <dbReference type="EMBL" id="MCE5171703.1"/>
    </source>
</evidence>
<dbReference type="NCBIfam" id="NF007216">
    <property type="entry name" value="PRK09638.1"/>
    <property type="match status" value="1"/>
</dbReference>
<sequence length="169" mass="19781">MTEQDTIDRAQAGDTAALALLLQQHYTFVRSYVLKLTMNPTLTDDIVQDTMLKSMEKLHLYNGASKFSSWLITIATRIYVDLTRRQKVEKRWQEQAIRSLRYQMEAHNEEWTDMIDSLGKLPPEQRAAILLKHYYGYTYPEIAEMLNCSEGTAKSRVFYGIEHIRKELK</sequence>
<keyword evidence="4 6" id="KW-0238">DNA-binding</keyword>
<comment type="caution">
    <text evidence="9">The sequence shown here is derived from an EMBL/GenBank/DDBJ whole genome shotgun (WGS) entry which is preliminary data.</text>
</comment>
<evidence type="ECO:0000259" key="8">
    <source>
        <dbReference type="Pfam" id="PF08281"/>
    </source>
</evidence>
<dbReference type="InterPro" id="IPR013325">
    <property type="entry name" value="RNA_pol_sigma_r2"/>
</dbReference>
<dbReference type="Gene3D" id="1.10.1740.10">
    <property type="match status" value="1"/>
</dbReference>
<comment type="similarity">
    <text evidence="1 6">Belongs to the sigma-70 factor family. ECF subfamily.</text>
</comment>
<dbReference type="CDD" id="cd06171">
    <property type="entry name" value="Sigma70_r4"/>
    <property type="match status" value="1"/>
</dbReference>
<dbReference type="EMBL" id="JAJNBZ010000020">
    <property type="protein sequence ID" value="MCE5171703.1"/>
    <property type="molecule type" value="Genomic_DNA"/>
</dbReference>
<feature type="domain" description="RNA polymerase sigma-70 region 2" evidence="7">
    <location>
        <begin position="21"/>
        <end position="87"/>
    </location>
</feature>
<evidence type="ECO:0000259" key="7">
    <source>
        <dbReference type="Pfam" id="PF04542"/>
    </source>
</evidence>
<dbReference type="Proteomes" id="UP001199916">
    <property type="component" value="Unassembled WGS sequence"/>
</dbReference>
<dbReference type="InterPro" id="IPR013324">
    <property type="entry name" value="RNA_pol_sigma_r3/r4-like"/>
</dbReference>
<dbReference type="InterPro" id="IPR036388">
    <property type="entry name" value="WH-like_DNA-bd_sf"/>
</dbReference>
<protein>
    <recommendedName>
        <fullName evidence="6">RNA polymerase sigma factor</fullName>
    </recommendedName>
</protein>
<dbReference type="InterPro" id="IPR007627">
    <property type="entry name" value="RNA_pol_sigma70_r2"/>
</dbReference>
<evidence type="ECO:0000256" key="3">
    <source>
        <dbReference type="ARBA" id="ARBA00023082"/>
    </source>
</evidence>
<evidence type="ECO:0000256" key="1">
    <source>
        <dbReference type="ARBA" id="ARBA00010641"/>
    </source>
</evidence>
<dbReference type="PROSITE" id="PS01063">
    <property type="entry name" value="SIGMA70_ECF"/>
    <property type="match status" value="1"/>
</dbReference>
<dbReference type="Pfam" id="PF04542">
    <property type="entry name" value="Sigma70_r2"/>
    <property type="match status" value="1"/>
</dbReference>
<keyword evidence="2 6" id="KW-0805">Transcription regulation</keyword>
<dbReference type="InterPro" id="IPR013249">
    <property type="entry name" value="RNA_pol_sigma70_r4_t2"/>
</dbReference>
<evidence type="ECO:0000256" key="2">
    <source>
        <dbReference type="ARBA" id="ARBA00023015"/>
    </source>
</evidence>
<accession>A0ABS8YIH2</accession>
<dbReference type="SUPFAM" id="SSF88659">
    <property type="entry name" value="Sigma3 and sigma4 domains of RNA polymerase sigma factors"/>
    <property type="match status" value="1"/>
</dbReference>
<keyword evidence="5 6" id="KW-0804">Transcription</keyword>
<keyword evidence="10" id="KW-1185">Reference proteome</keyword>
<feature type="domain" description="RNA polymerase sigma factor 70 region 4 type 2" evidence="8">
    <location>
        <begin position="116"/>
        <end position="158"/>
    </location>
</feature>
<evidence type="ECO:0000313" key="10">
    <source>
        <dbReference type="Proteomes" id="UP001199916"/>
    </source>
</evidence>
<evidence type="ECO:0000256" key="5">
    <source>
        <dbReference type="ARBA" id="ARBA00023163"/>
    </source>
</evidence>
<dbReference type="RefSeq" id="WP_233698099.1">
    <property type="nucleotide sequence ID" value="NZ_JAJNBZ010000020.1"/>
</dbReference>
<keyword evidence="3 6" id="KW-0731">Sigma factor</keyword>